<dbReference type="SUPFAM" id="SSF51445">
    <property type="entry name" value="(Trans)glycosidases"/>
    <property type="match status" value="1"/>
</dbReference>
<reference evidence="3" key="1">
    <citation type="journal article" date="2019" name="Int. J. Syst. Evol. Microbiol.">
        <title>The Global Catalogue of Microorganisms (GCM) 10K type strain sequencing project: providing services to taxonomists for standard genome sequencing and annotation.</title>
        <authorList>
            <consortium name="The Broad Institute Genomics Platform"/>
            <consortium name="The Broad Institute Genome Sequencing Center for Infectious Disease"/>
            <person name="Wu L."/>
            <person name="Ma J."/>
        </authorList>
    </citation>
    <scope>NUCLEOTIDE SEQUENCE [LARGE SCALE GENOMIC DNA]</scope>
    <source>
        <strain evidence="3">JCM 17085</strain>
    </source>
</reference>
<accession>A0ABP7WIZ7</accession>
<gene>
    <name evidence="2" type="ORF">GCM10022392_09210</name>
</gene>
<comment type="caution">
    <text evidence="2">The sequence shown here is derived from an EMBL/GenBank/DDBJ whole genome shotgun (WGS) entry which is preliminary data.</text>
</comment>
<evidence type="ECO:0000313" key="3">
    <source>
        <dbReference type="Proteomes" id="UP001500841"/>
    </source>
</evidence>
<dbReference type="Proteomes" id="UP001500841">
    <property type="component" value="Unassembled WGS sequence"/>
</dbReference>
<evidence type="ECO:0000313" key="2">
    <source>
        <dbReference type="EMBL" id="GAA4089910.1"/>
    </source>
</evidence>
<organism evidence="2 3">
    <name type="scientific">Mucilaginibacter panaciglaebae</name>
    <dbReference type="NCBI Taxonomy" id="502331"/>
    <lineage>
        <taxon>Bacteria</taxon>
        <taxon>Pseudomonadati</taxon>
        <taxon>Bacteroidota</taxon>
        <taxon>Sphingobacteriia</taxon>
        <taxon>Sphingobacteriales</taxon>
        <taxon>Sphingobacteriaceae</taxon>
        <taxon>Mucilaginibacter</taxon>
    </lineage>
</organism>
<dbReference type="RefSeq" id="WP_345101286.1">
    <property type="nucleotide sequence ID" value="NZ_BAABCV010000003.1"/>
</dbReference>
<keyword evidence="3" id="KW-1185">Reference proteome</keyword>
<evidence type="ECO:0008006" key="4">
    <source>
        <dbReference type="Google" id="ProtNLM"/>
    </source>
</evidence>
<keyword evidence="1" id="KW-0732">Signal</keyword>
<dbReference type="InterPro" id="IPR017853">
    <property type="entry name" value="GH"/>
</dbReference>
<dbReference type="Gene3D" id="3.20.20.80">
    <property type="entry name" value="Glycosidases"/>
    <property type="match status" value="1"/>
</dbReference>
<proteinExistence type="predicted"/>
<sequence length="730" mass="82199">MKKVACLFILLFALLSTKAQVPDKSWWTFSYLQNQSPQKDLLNLRSLNEHFAGEHGFIQLSADGNSFVNSKQQEVRFWACNGGSLAAGFDDKKLDSLARFLAKMGVNIIRYHGAINPHGKNTRLMEVDTTEARSIWRCVAAMKKQGIYTVISPYWPANGHMGGWIPAEWGIDGYSGKDDMWEVLYFNKRMKESYKAWVKYLYTTPNPYTKVALKDEPAVAVIQVINEDSPLFWTMSAIKPALAKMVGVQFSEWLRNKYGAQPGIKDTTELLPSYDMTIPPRQHANSRLHDEVEFYADHQRAFYDDMVHYYRDVLGCKQLINGSNWRTASQSRLLDLERWTNSGAEVIAVNKYFDPQHKGPNSGWRVDPGDFYGAPSALKNPADLPTNLKHVAGRPMMVTESGWNLPNRYQTEGALLVAAYGGLTGLDAFFWFTPTAANYMQEPYFTFLNIKGQHPMNRWSTSTPGEIGMFPANALIQRLGYVKEAKVLQEQRTMKSMLNRDVPPIFEEQSFDPNRDFVISDNKDKGELSPLTFLTGGVSTKYDSKKDTIQLSADLKKLIKPKESKVTSITGEEELDYKTGIFVLNTPKAKAVSGFLNSKKSFNLNEVTITSNNKYATIELVSMDGKDLGQSKKVLLQVGTIFRPTGWDEQPATFDNNHKQTDGFKIINTGKMPWLGMPADGTISLKNKLINKAIQLDAAGHAVKTLDLQKKSNSVTLKLPPDAFYILLEN</sequence>
<dbReference type="EMBL" id="BAABCV010000003">
    <property type="protein sequence ID" value="GAA4089910.1"/>
    <property type="molecule type" value="Genomic_DNA"/>
</dbReference>
<name>A0ABP7WIZ7_9SPHI</name>
<feature type="chain" id="PRO_5046104385" description="Glycoside hydrolase family 42 N-terminal domain-containing protein" evidence="1">
    <location>
        <begin position="22"/>
        <end position="730"/>
    </location>
</feature>
<feature type="signal peptide" evidence="1">
    <location>
        <begin position="1"/>
        <end position="21"/>
    </location>
</feature>
<evidence type="ECO:0000256" key="1">
    <source>
        <dbReference type="SAM" id="SignalP"/>
    </source>
</evidence>
<protein>
    <recommendedName>
        <fullName evidence="4">Glycoside hydrolase family 42 N-terminal domain-containing protein</fullName>
    </recommendedName>
</protein>